<comment type="caution">
    <text evidence="1">The sequence shown here is derived from an EMBL/GenBank/DDBJ whole genome shotgun (WGS) entry which is preliminary data.</text>
</comment>
<gene>
    <name evidence="1" type="ORF">LTR82_015903</name>
</gene>
<protein>
    <submittedName>
        <fullName evidence="1">Uncharacterized protein</fullName>
    </submittedName>
</protein>
<evidence type="ECO:0000313" key="1">
    <source>
        <dbReference type="EMBL" id="KAK0307396.1"/>
    </source>
</evidence>
<dbReference type="EMBL" id="JASUXU010000094">
    <property type="protein sequence ID" value="KAK0307396.1"/>
    <property type="molecule type" value="Genomic_DNA"/>
</dbReference>
<accession>A0AAN6F9R2</accession>
<organism evidence="1 2">
    <name type="scientific">Friedmanniomyces endolithicus</name>
    <dbReference type="NCBI Taxonomy" id="329885"/>
    <lineage>
        <taxon>Eukaryota</taxon>
        <taxon>Fungi</taxon>
        <taxon>Dikarya</taxon>
        <taxon>Ascomycota</taxon>
        <taxon>Pezizomycotina</taxon>
        <taxon>Dothideomycetes</taxon>
        <taxon>Dothideomycetidae</taxon>
        <taxon>Mycosphaerellales</taxon>
        <taxon>Teratosphaeriaceae</taxon>
        <taxon>Friedmanniomyces</taxon>
    </lineage>
</organism>
<evidence type="ECO:0000313" key="2">
    <source>
        <dbReference type="Proteomes" id="UP001168146"/>
    </source>
</evidence>
<name>A0AAN6F9R2_9PEZI</name>
<reference evidence="1" key="1">
    <citation type="submission" date="2021-12" db="EMBL/GenBank/DDBJ databases">
        <title>Black yeast isolated from Biological Soil Crust.</title>
        <authorList>
            <person name="Kurbessoian T."/>
        </authorList>
    </citation>
    <scope>NUCLEOTIDE SEQUENCE</scope>
    <source>
        <strain evidence="1">CCFEE 5208</strain>
    </source>
</reference>
<dbReference type="AlphaFoldDB" id="A0AAN6F9R2"/>
<sequence length="262" mass="29368">MRLHRRTTLCPRPTHFDVTNATTPSRAPIAARHDLDAPTSPVVPDAADNALARVRAIIHSVYTLPVATVEGLDAVEEDLRDALRNVEVGTFPQDVLDELHGAVRERRLALDTPGLGLEGENANAATGRHHYRRNDLAEREAAAEELAIRRAETEAARALEHRSQHLRARLEADQYQRRHETDYEVQMREEWEEDESEMLAIEGWNKVSSCERGVELFWEEFGVQIGEDGLVLLRLVGRDGDNSVESPLRAVLESASPPRLLA</sequence>
<dbReference type="Proteomes" id="UP001168146">
    <property type="component" value="Unassembled WGS sequence"/>
</dbReference>
<proteinExistence type="predicted"/>